<evidence type="ECO:0000313" key="3">
    <source>
        <dbReference type="Proteomes" id="UP001497516"/>
    </source>
</evidence>
<name>A0AAV2GNW5_9ROSI</name>
<reference evidence="2 3" key="1">
    <citation type="submission" date="2024-04" db="EMBL/GenBank/DDBJ databases">
        <authorList>
            <person name="Fracassetti M."/>
        </authorList>
    </citation>
    <scope>NUCLEOTIDE SEQUENCE [LARGE SCALE GENOMIC DNA]</scope>
</reference>
<evidence type="ECO:0000313" key="2">
    <source>
        <dbReference type="EMBL" id="CAL1411508.1"/>
    </source>
</evidence>
<protein>
    <submittedName>
        <fullName evidence="2">Uncharacterized protein</fullName>
    </submittedName>
</protein>
<dbReference type="EMBL" id="OZ034822">
    <property type="protein sequence ID" value="CAL1411508.1"/>
    <property type="molecule type" value="Genomic_DNA"/>
</dbReference>
<organism evidence="2 3">
    <name type="scientific">Linum trigynum</name>
    <dbReference type="NCBI Taxonomy" id="586398"/>
    <lineage>
        <taxon>Eukaryota</taxon>
        <taxon>Viridiplantae</taxon>
        <taxon>Streptophyta</taxon>
        <taxon>Embryophyta</taxon>
        <taxon>Tracheophyta</taxon>
        <taxon>Spermatophyta</taxon>
        <taxon>Magnoliopsida</taxon>
        <taxon>eudicotyledons</taxon>
        <taxon>Gunneridae</taxon>
        <taxon>Pentapetalae</taxon>
        <taxon>rosids</taxon>
        <taxon>fabids</taxon>
        <taxon>Malpighiales</taxon>
        <taxon>Linaceae</taxon>
        <taxon>Linum</taxon>
    </lineage>
</organism>
<dbReference type="AlphaFoldDB" id="A0AAV2GNW5"/>
<proteinExistence type="predicted"/>
<feature type="region of interest" description="Disordered" evidence="1">
    <location>
        <begin position="55"/>
        <end position="80"/>
    </location>
</feature>
<dbReference type="Proteomes" id="UP001497516">
    <property type="component" value="Chromosome 9"/>
</dbReference>
<evidence type="ECO:0000256" key="1">
    <source>
        <dbReference type="SAM" id="MobiDB-lite"/>
    </source>
</evidence>
<accession>A0AAV2GNW5</accession>
<sequence length="97" mass="10642">MVTSGGGSNRDGRSIVDELCDGICARQITETNYELINVGKIQVVDMVAKRTIPGSSRCRRIQNPTSDGGERSLRSLDTRSPKFGHKIGQVHIQFLVI</sequence>
<feature type="compositionally biased region" description="Basic and acidic residues" evidence="1">
    <location>
        <begin position="68"/>
        <end position="80"/>
    </location>
</feature>
<gene>
    <name evidence="2" type="ORF">LTRI10_LOCUS50861</name>
</gene>
<keyword evidence="3" id="KW-1185">Reference proteome</keyword>